<dbReference type="EMBL" id="QGKY02000246">
    <property type="protein sequence ID" value="KAF2587301.1"/>
    <property type="molecule type" value="Genomic_DNA"/>
</dbReference>
<accession>A0A8S9JZB0</accession>
<organism evidence="1">
    <name type="scientific">Brassica cretica</name>
    <name type="common">Mustard</name>
    <dbReference type="NCBI Taxonomy" id="69181"/>
    <lineage>
        <taxon>Eukaryota</taxon>
        <taxon>Viridiplantae</taxon>
        <taxon>Streptophyta</taxon>
        <taxon>Embryophyta</taxon>
        <taxon>Tracheophyta</taxon>
        <taxon>Spermatophyta</taxon>
        <taxon>Magnoliopsida</taxon>
        <taxon>eudicotyledons</taxon>
        <taxon>Gunneridae</taxon>
        <taxon>Pentapetalae</taxon>
        <taxon>rosids</taxon>
        <taxon>malvids</taxon>
        <taxon>Brassicales</taxon>
        <taxon>Brassicaceae</taxon>
        <taxon>Brassiceae</taxon>
        <taxon>Brassica</taxon>
    </lineage>
</organism>
<proteinExistence type="predicted"/>
<sequence>METISSVDHYVIVVAAGAPPSCLLSPSPHTSSSSIPSPPLSSYSAVIVSGGWVFLWEVSGFSHRLVFMTQIFGELKFFSAEPGTNQFVLQQRKAFRVFFSCLPPNSMNRFILYSIGGVCVSDGYND</sequence>
<name>A0A8S9JZB0_BRACR</name>
<evidence type="ECO:0000313" key="1">
    <source>
        <dbReference type="EMBL" id="KAF2587301.1"/>
    </source>
</evidence>
<gene>
    <name evidence="1" type="ORF">F2Q70_00037141</name>
</gene>
<protein>
    <submittedName>
        <fullName evidence="1">Uncharacterized protein</fullName>
    </submittedName>
</protein>
<reference evidence="1" key="1">
    <citation type="submission" date="2019-12" db="EMBL/GenBank/DDBJ databases">
        <title>Genome sequencing and annotation of Brassica cretica.</title>
        <authorList>
            <person name="Studholme D.J."/>
            <person name="Sarris P.F."/>
        </authorList>
    </citation>
    <scope>NUCLEOTIDE SEQUENCE</scope>
    <source>
        <strain evidence="1">PFS-102/07</strain>
        <tissue evidence="1">Leaf</tissue>
    </source>
</reference>
<comment type="caution">
    <text evidence="1">The sequence shown here is derived from an EMBL/GenBank/DDBJ whole genome shotgun (WGS) entry which is preliminary data.</text>
</comment>
<dbReference type="AlphaFoldDB" id="A0A8S9JZB0"/>